<feature type="region of interest" description="Disordered" evidence="1">
    <location>
        <begin position="16"/>
        <end position="71"/>
    </location>
</feature>
<evidence type="ECO:0000313" key="2">
    <source>
        <dbReference type="EMBL" id="ETO33603.1"/>
    </source>
</evidence>
<accession>X6P662</accession>
<gene>
    <name evidence="2" type="ORF">RFI_03499</name>
</gene>
<proteinExistence type="predicted"/>
<evidence type="ECO:0000256" key="1">
    <source>
        <dbReference type="SAM" id="MobiDB-lite"/>
    </source>
</evidence>
<name>X6P662_RETFI</name>
<protein>
    <submittedName>
        <fullName evidence="2">Uncharacterized protein</fullName>
    </submittedName>
</protein>
<reference evidence="2 3" key="1">
    <citation type="journal article" date="2013" name="Curr. Biol.">
        <title>The Genome of the Foraminiferan Reticulomyxa filosa.</title>
        <authorList>
            <person name="Glockner G."/>
            <person name="Hulsmann N."/>
            <person name="Schleicher M."/>
            <person name="Noegel A.A."/>
            <person name="Eichinger L."/>
            <person name="Gallinger C."/>
            <person name="Pawlowski J."/>
            <person name="Sierra R."/>
            <person name="Euteneuer U."/>
            <person name="Pillet L."/>
            <person name="Moustafa A."/>
            <person name="Platzer M."/>
            <person name="Groth M."/>
            <person name="Szafranski K."/>
            <person name="Schliwa M."/>
        </authorList>
    </citation>
    <scope>NUCLEOTIDE SEQUENCE [LARGE SCALE GENOMIC DNA]</scope>
</reference>
<organism evidence="2 3">
    <name type="scientific">Reticulomyxa filosa</name>
    <dbReference type="NCBI Taxonomy" id="46433"/>
    <lineage>
        <taxon>Eukaryota</taxon>
        <taxon>Sar</taxon>
        <taxon>Rhizaria</taxon>
        <taxon>Retaria</taxon>
        <taxon>Foraminifera</taxon>
        <taxon>Monothalamids</taxon>
        <taxon>Reticulomyxidae</taxon>
        <taxon>Reticulomyxa</taxon>
    </lineage>
</organism>
<dbReference type="InterPro" id="IPR036213">
    <property type="entry name" value="Calpain_III_sf"/>
</dbReference>
<feature type="compositionally biased region" description="Acidic residues" evidence="1">
    <location>
        <begin position="43"/>
        <end position="52"/>
    </location>
</feature>
<dbReference type="EMBL" id="ASPP01003272">
    <property type="protein sequence ID" value="ETO33603.1"/>
    <property type="molecule type" value="Genomic_DNA"/>
</dbReference>
<dbReference type="AlphaFoldDB" id="X6P662"/>
<dbReference type="OrthoDB" id="167576at2759"/>
<keyword evidence="3" id="KW-1185">Reference proteome</keyword>
<dbReference type="Gene3D" id="2.60.120.380">
    <property type="match status" value="1"/>
</dbReference>
<evidence type="ECO:0000313" key="3">
    <source>
        <dbReference type="Proteomes" id="UP000023152"/>
    </source>
</evidence>
<feature type="compositionally biased region" description="Basic and acidic residues" evidence="1">
    <location>
        <begin position="23"/>
        <end position="42"/>
    </location>
</feature>
<dbReference type="SUPFAM" id="SSF49758">
    <property type="entry name" value="Calpain large subunit, middle domain (domain III)"/>
    <property type="match status" value="1"/>
</dbReference>
<comment type="caution">
    <text evidence="2">The sequence shown here is derived from an EMBL/GenBank/DDBJ whole genome shotgun (WGS) entry which is preliminary data.</text>
</comment>
<dbReference type="Proteomes" id="UP000023152">
    <property type="component" value="Unassembled WGS sequence"/>
</dbReference>
<sequence length="140" mass="15814">MYRCINFEKEDPFLVVPPSDASDYNKKELANNEKKSSDAQENKEEDQEEVNEETVNVDNMATTSEKNPNKAVGKIIAREHYTKDLLVRSSGAYRPGVVYMDIKGLDEGVYIAIISTFEPNQIGGFKFTVRSNQRIGFTPV</sequence>